<keyword evidence="4" id="KW-1185">Reference proteome</keyword>
<gene>
    <name evidence="3" type="ORF">ACFFI0_05680</name>
</gene>
<sequence length="240" mass="25310">MKRLFGSLGWLAVLLPFMCMGIAHATLLNKLDEERRDVSGFNSIQNSGSFHVYIKMGNTESLKLEGDPETLQNVETVVEQGALKIRMKKNLNWFSINKGHVSVYITAKQLTGLSQSGSGKIEVSGTITSPALDVKVSGSGNISCTAKVDNFVAAISGSGQLDIQGSTESNDIRISGSGKFNGAKLTANSTNVNISGSGDAYVFTNQELNAKISGSGSVHYAGNVKSVNASTSGSGKVRRL</sequence>
<evidence type="ECO:0000259" key="2">
    <source>
        <dbReference type="Pfam" id="PF10988"/>
    </source>
</evidence>
<feature type="domain" description="Putative auto-transporter adhesin head GIN" evidence="2">
    <location>
        <begin position="41"/>
        <end position="223"/>
    </location>
</feature>
<comment type="caution">
    <text evidence="3">The sequence shown here is derived from an EMBL/GenBank/DDBJ whole genome shotgun (WGS) entry which is preliminary data.</text>
</comment>
<dbReference type="Proteomes" id="UP001589774">
    <property type="component" value="Unassembled WGS sequence"/>
</dbReference>
<dbReference type="Pfam" id="PF10988">
    <property type="entry name" value="DUF2807"/>
    <property type="match status" value="1"/>
</dbReference>
<proteinExistence type="predicted"/>
<feature type="signal peptide" evidence="1">
    <location>
        <begin position="1"/>
        <end position="25"/>
    </location>
</feature>
<accession>A0ABV6HG14</accession>
<protein>
    <submittedName>
        <fullName evidence="3">Head GIN domain-containing protein</fullName>
    </submittedName>
</protein>
<evidence type="ECO:0000256" key="1">
    <source>
        <dbReference type="SAM" id="SignalP"/>
    </source>
</evidence>
<name>A0ABV6HG14_9SPHI</name>
<evidence type="ECO:0000313" key="3">
    <source>
        <dbReference type="EMBL" id="MFC0317787.1"/>
    </source>
</evidence>
<dbReference type="PANTHER" id="PTHR39200">
    <property type="entry name" value="HYPOTHETICAL EXPORTED PROTEIN"/>
    <property type="match status" value="1"/>
</dbReference>
<evidence type="ECO:0000313" key="4">
    <source>
        <dbReference type="Proteomes" id="UP001589774"/>
    </source>
</evidence>
<dbReference type="InterPro" id="IPR021255">
    <property type="entry name" value="DUF2807"/>
</dbReference>
<keyword evidence="1" id="KW-0732">Signal</keyword>
<feature type="chain" id="PRO_5045336783" evidence="1">
    <location>
        <begin position="26"/>
        <end position="240"/>
    </location>
</feature>
<dbReference type="PANTHER" id="PTHR39200:SF1">
    <property type="entry name" value="AUTO-TRANSPORTER ADHESIN HEAD GIN DOMAIN-CONTAINING PROTEIN-RELATED"/>
    <property type="match status" value="1"/>
</dbReference>
<dbReference type="RefSeq" id="WP_130854418.1">
    <property type="nucleotide sequence ID" value="NZ_JBHLWO010000001.1"/>
</dbReference>
<dbReference type="EMBL" id="JBHLWO010000001">
    <property type="protein sequence ID" value="MFC0317787.1"/>
    <property type="molecule type" value="Genomic_DNA"/>
</dbReference>
<dbReference type="Gene3D" id="2.160.20.120">
    <property type="match status" value="1"/>
</dbReference>
<reference evidence="3 4" key="1">
    <citation type="submission" date="2024-09" db="EMBL/GenBank/DDBJ databases">
        <authorList>
            <person name="Sun Q."/>
            <person name="Mori K."/>
        </authorList>
    </citation>
    <scope>NUCLEOTIDE SEQUENCE [LARGE SCALE GENOMIC DNA]</scope>
    <source>
        <strain evidence="3 4">CCM 7765</strain>
    </source>
</reference>
<organism evidence="3 4">
    <name type="scientific">Olivibacter oleidegradans</name>
    <dbReference type="NCBI Taxonomy" id="760123"/>
    <lineage>
        <taxon>Bacteria</taxon>
        <taxon>Pseudomonadati</taxon>
        <taxon>Bacteroidota</taxon>
        <taxon>Sphingobacteriia</taxon>
        <taxon>Sphingobacteriales</taxon>
        <taxon>Sphingobacteriaceae</taxon>
        <taxon>Olivibacter</taxon>
    </lineage>
</organism>